<gene>
    <name evidence="11" type="ORF">RGD00_05065</name>
</gene>
<sequence>MTRRRPADTGFSLVELLVAVLVLSIGVIAAMRSVGHSTRVLAGETDRLMAQTVALNRAEELRLLGAARGRGLPRTVPMGHADWQVRMDEAASQAGLVEITITVSAPGRPGARLVTYVSPDRRPGAVP</sequence>
<comment type="similarity">
    <text evidence="2">Belongs to the GSP I family.</text>
</comment>
<keyword evidence="6 9" id="KW-0812">Transmembrane</keyword>
<dbReference type="PROSITE" id="PS00409">
    <property type="entry name" value="PROKAR_NTER_METHYL"/>
    <property type="match status" value="1"/>
</dbReference>
<dbReference type="InterPro" id="IPR012902">
    <property type="entry name" value="N_methyl_site"/>
</dbReference>
<accession>A0ABU1F509</accession>
<feature type="transmembrane region" description="Helical" evidence="9">
    <location>
        <begin position="12"/>
        <end position="31"/>
    </location>
</feature>
<dbReference type="RefSeq" id="WP_310456208.1">
    <property type="nucleotide sequence ID" value="NZ_JAVKPH010000004.1"/>
</dbReference>
<proteinExistence type="inferred from homology"/>
<evidence type="ECO:0000256" key="6">
    <source>
        <dbReference type="ARBA" id="ARBA00022692"/>
    </source>
</evidence>
<evidence type="ECO:0000313" key="12">
    <source>
        <dbReference type="Proteomes" id="UP001247754"/>
    </source>
</evidence>
<keyword evidence="4" id="KW-0488">Methylation</keyword>
<evidence type="ECO:0000256" key="1">
    <source>
        <dbReference type="ARBA" id="ARBA00004377"/>
    </source>
</evidence>
<dbReference type="Gene3D" id="3.30.1300.30">
    <property type="entry name" value="GSPII I/J protein-like"/>
    <property type="match status" value="1"/>
</dbReference>
<keyword evidence="3" id="KW-1003">Cell membrane</keyword>
<evidence type="ECO:0000256" key="5">
    <source>
        <dbReference type="ARBA" id="ARBA00022519"/>
    </source>
</evidence>
<evidence type="ECO:0000256" key="2">
    <source>
        <dbReference type="ARBA" id="ARBA00008358"/>
    </source>
</evidence>
<feature type="domain" description="Type II secretion system protein GspI C-terminal" evidence="10">
    <location>
        <begin position="46"/>
        <end position="117"/>
    </location>
</feature>
<keyword evidence="8 9" id="KW-0472">Membrane</keyword>
<evidence type="ECO:0000259" key="10">
    <source>
        <dbReference type="Pfam" id="PF02501"/>
    </source>
</evidence>
<dbReference type="Pfam" id="PF07963">
    <property type="entry name" value="N_methyl"/>
    <property type="match status" value="1"/>
</dbReference>
<comment type="caution">
    <text evidence="11">The sequence shown here is derived from an EMBL/GenBank/DDBJ whole genome shotgun (WGS) entry which is preliminary data.</text>
</comment>
<evidence type="ECO:0000313" key="11">
    <source>
        <dbReference type="EMBL" id="MDR5651960.1"/>
    </source>
</evidence>
<evidence type="ECO:0000256" key="9">
    <source>
        <dbReference type="SAM" id="Phobius"/>
    </source>
</evidence>
<reference evidence="11 12" key="1">
    <citation type="submission" date="2023-09" db="EMBL/GenBank/DDBJ databases">
        <title>Xinfangfangia sedmenti sp. nov., isolated the sedment.</title>
        <authorList>
            <person name="Xu L."/>
        </authorList>
    </citation>
    <scope>NUCLEOTIDE SEQUENCE [LARGE SCALE GENOMIC DNA]</scope>
    <source>
        <strain evidence="11 12">LG-4</strain>
    </source>
</reference>
<dbReference type="PANTHER" id="PTHR38779">
    <property type="entry name" value="TYPE II SECRETION SYSTEM PROTEIN I-RELATED"/>
    <property type="match status" value="1"/>
</dbReference>
<dbReference type="SUPFAM" id="SSF54523">
    <property type="entry name" value="Pili subunits"/>
    <property type="match status" value="1"/>
</dbReference>
<dbReference type="PANTHER" id="PTHR38779:SF2">
    <property type="entry name" value="TYPE II SECRETION SYSTEM PROTEIN I-RELATED"/>
    <property type="match status" value="1"/>
</dbReference>
<keyword evidence="12" id="KW-1185">Reference proteome</keyword>
<keyword evidence="7 9" id="KW-1133">Transmembrane helix</keyword>
<organism evidence="11 12">
    <name type="scientific">Ruixingdingia sedimenti</name>
    <dbReference type="NCBI Taxonomy" id="3073604"/>
    <lineage>
        <taxon>Bacteria</taxon>
        <taxon>Pseudomonadati</taxon>
        <taxon>Pseudomonadota</taxon>
        <taxon>Alphaproteobacteria</taxon>
        <taxon>Rhodobacterales</taxon>
        <taxon>Paracoccaceae</taxon>
        <taxon>Ruixingdingia</taxon>
    </lineage>
</organism>
<dbReference type="Proteomes" id="UP001247754">
    <property type="component" value="Unassembled WGS sequence"/>
</dbReference>
<dbReference type="InterPro" id="IPR045584">
    <property type="entry name" value="Pilin-like"/>
</dbReference>
<evidence type="ECO:0000256" key="8">
    <source>
        <dbReference type="ARBA" id="ARBA00023136"/>
    </source>
</evidence>
<keyword evidence="5" id="KW-0997">Cell inner membrane</keyword>
<evidence type="ECO:0000256" key="7">
    <source>
        <dbReference type="ARBA" id="ARBA00022989"/>
    </source>
</evidence>
<protein>
    <submittedName>
        <fullName evidence="11">Type II secretion system protein GspI</fullName>
    </submittedName>
</protein>
<name>A0ABU1F509_9RHOB</name>
<evidence type="ECO:0000256" key="3">
    <source>
        <dbReference type="ARBA" id="ARBA00022475"/>
    </source>
</evidence>
<dbReference type="InterPro" id="IPR010052">
    <property type="entry name" value="T2SS_protein-GspI"/>
</dbReference>
<dbReference type="Pfam" id="PF02501">
    <property type="entry name" value="T2SSI"/>
    <property type="match status" value="1"/>
</dbReference>
<evidence type="ECO:0000256" key="4">
    <source>
        <dbReference type="ARBA" id="ARBA00022481"/>
    </source>
</evidence>
<dbReference type="InterPro" id="IPR003413">
    <property type="entry name" value="T2SS_GspI_C"/>
</dbReference>
<dbReference type="NCBIfam" id="TIGR02532">
    <property type="entry name" value="IV_pilin_GFxxxE"/>
    <property type="match status" value="1"/>
</dbReference>
<comment type="subcellular location">
    <subcellularLocation>
        <location evidence="1">Cell inner membrane</location>
        <topology evidence="1">Single-pass membrane protein</topology>
    </subcellularLocation>
</comment>
<dbReference type="EMBL" id="JAVKPH010000004">
    <property type="protein sequence ID" value="MDR5651960.1"/>
    <property type="molecule type" value="Genomic_DNA"/>
</dbReference>